<dbReference type="InterPro" id="IPR055149">
    <property type="entry name" value="Agl_cat_D2"/>
</dbReference>
<keyword evidence="1" id="KW-0732">Signal</keyword>
<name>A0A4V2F525_9ACTN</name>
<feature type="domain" description="Alpha-1,3-glucanase catalytic" evidence="3">
    <location>
        <begin position="263"/>
        <end position="640"/>
    </location>
</feature>
<dbReference type="Gene3D" id="2.160.20.10">
    <property type="entry name" value="Single-stranded right-handed beta-helix, Pectin lyase-like"/>
    <property type="match status" value="1"/>
</dbReference>
<dbReference type="InterPro" id="IPR006626">
    <property type="entry name" value="PbH1"/>
</dbReference>
<feature type="chain" id="PRO_5020455414" evidence="1">
    <location>
        <begin position="28"/>
        <end position="669"/>
    </location>
</feature>
<dbReference type="RefSeq" id="WP_130491420.1">
    <property type="nucleotide sequence ID" value="NZ_SGXD01000001.1"/>
</dbReference>
<dbReference type="SUPFAM" id="SSF51126">
    <property type="entry name" value="Pectin lyase-like"/>
    <property type="match status" value="1"/>
</dbReference>
<organism evidence="4 5">
    <name type="scientific">Motilibacter rhizosphaerae</name>
    <dbReference type="NCBI Taxonomy" id="598652"/>
    <lineage>
        <taxon>Bacteria</taxon>
        <taxon>Bacillati</taxon>
        <taxon>Actinomycetota</taxon>
        <taxon>Actinomycetes</taxon>
        <taxon>Motilibacterales</taxon>
        <taxon>Motilibacteraceae</taxon>
        <taxon>Motilibacter</taxon>
    </lineage>
</organism>
<dbReference type="SMART" id="SM00710">
    <property type="entry name" value="PbH1"/>
    <property type="match status" value="5"/>
</dbReference>
<dbReference type="Pfam" id="PF22816">
    <property type="entry name" value="CatAgl_D2"/>
    <property type="match status" value="1"/>
</dbReference>
<keyword evidence="5" id="KW-1185">Reference proteome</keyword>
<feature type="domain" description="CBM6/CBM35/CBM36-like 1" evidence="2">
    <location>
        <begin position="56"/>
        <end position="231"/>
    </location>
</feature>
<dbReference type="InterPro" id="IPR011050">
    <property type="entry name" value="Pectin_lyase_fold/virulence"/>
</dbReference>
<protein>
    <submittedName>
        <fullName evidence="4">Pectate lyase-like protein</fullName>
    </submittedName>
</protein>
<evidence type="ECO:0000313" key="4">
    <source>
        <dbReference type="EMBL" id="RZS91339.1"/>
    </source>
</evidence>
<comment type="caution">
    <text evidence="4">The sequence shown here is derived from an EMBL/GenBank/DDBJ whole genome shotgun (WGS) entry which is preliminary data.</text>
</comment>
<dbReference type="CDD" id="cd14490">
    <property type="entry name" value="CBM6-CBM35-CBM36_like_1"/>
    <property type="match status" value="1"/>
</dbReference>
<reference evidence="4 5" key="1">
    <citation type="submission" date="2019-02" db="EMBL/GenBank/DDBJ databases">
        <title>Genomic Encyclopedia of Type Strains, Phase IV (KMG-IV): sequencing the most valuable type-strain genomes for metagenomic binning, comparative biology and taxonomic classification.</title>
        <authorList>
            <person name="Goeker M."/>
        </authorList>
    </citation>
    <scope>NUCLEOTIDE SEQUENCE [LARGE SCALE GENOMIC DNA]</scope>
    <source>
        <strain evidence="4 5">DSM 45622</strain>
    </source>
</reference>
<proteinExistence type="predicted"/>
<feature type="signal peptide" evidence="1">
    <location>
        <begin position="1"/>
        <end position="27"/>
    </location>
</feature>
<evidence type="ECO:0000259" key="3">
    <source>
        <dbReference type="Pfam" id="PF22816"/>
    </source>
</evidence>
<accession>A0A4V2F525</accession>
<evidence type="ECO:0000259" key="2">
    <source>
        <dbReference type="Pfam" id="PF22815"/>
    </source>
</evidence>
<evidence type="ECO:0000313" key="5">
    <source>
        <dbReference type="Proteomes" id="UP000293638"/>
    </source>
</evidence>
<dbReference type="Proteomes" id="UP000293638">
    <property type="component" value="Unassembled WGS sequence"/>
</dbReference>
<dbReference type="InterPro" id="IPR033801">
    <property type="entry name" value="CBM6-CBM35-CBM36-like_1"/>
</dbReference>
<keyword evidence="4" id="KW-0456">Lyase</keyword>
<sequence>MLHASRPLAAATAALLLSTLGAGVARASEHPDDVTAATRAALDPALVAGRGADLGMTELEAEDATTDGTVLGAGKTDQQRRHAYTLTAEASGRDAVQLHRGQEVEFVLPRRANAITVRYSIPDAPAGGGIDSPLRVTVNGGDEHVMTLTSRYSWVYGMYPFSNDPQVDPNPGWWKPEPDPVVKPFRPNHFYDEQRLLLGGTYGKGDRLRLTVPLDAAAETTTIDLVDTERVDGPATQGSRHVPVTRFGADPTGVRDSSAAFDAAIAYVHAHGGKVWIPAGRFLVTRHIVVDDVTVEGAGSWWSIVYGPVTPRATPAADGSTHDSPGFYGRSAAEGGSHHVSLRDFAIEGDVRERIDVDQVNAIGGALGGGSLVEGMYLHHTKVGLWLDGPFDGLTVRDNVITDQLADGINLHSGITHVRVTDNLVRGTGDDAIALWSENLHGASGRAADEDAYDIVDHNTVQSPVLANGIAVYGGRDDTISDNLVADPVREGSALHAGTRFGSTGFDGTLTFTRNTTVRAGTHDLNWDIGLGAIWIYALEGSISTPIVISDSDFLDVTENAFMVVADWPVKDLYSITGVQVRHVRIDGTGTNVISARAAGSATFEDVDARGVGQPFDDDCGTFHFTGTPEFSIVRIGDSNDGGWYAAGSWCDDRPPVVEPPAPSPWAQP</sequence>
<dbReference type="Pfam" id="PF22815">
    <property type="entry name" value="CatAgl_D1"/>
    <property type="match status" value="1"/>
</dbReference>
<dbReference type="InterPro" id="IPR012334">
    <property type="entry name" value="Pectin_lyas_fold"/>
</dbReference>
<gene>
    <name evidence="4" type="ORF">EV189_0578</name>
</gene>
<dbReference type="GO" id="GO:0016829">
    <property type="term" value="F:lyase activity"/>
    <property type="evidence" value="ECO:0007669"/>
    <property type="project" value="UniProtKB-KW"/>
</dbReference>
<dbReference type="OrthoDB" id="5476529at2"/>
<dbReference type="AlphaFoldDB" id="A0A4V2F525"/>
<dbReference type="EMBL" id="SGXD01000001">
    <property type="protein sequence ID" value="RZS91339.1"/>
    <property type="molecule type" value="Genomic_DNA"/>
</dbReference>
<evidence type="ECO:0000256" key="1">
    <source>
        <dbReference type="SAM" id="SignalP"/>
    </source>
</evidence>